<dbReference type="OrthoDB" id="5917824at2759"/>
<feature type="domain" description="DRBM" evidence="2">
    <location>
        <begin position="281"/>
        <end position="348"/>
    </location>
</feature>
<keyword evidence="1" id="KW-0694">RNA-binding</keyword>
<name>A0A0V1N7J6_9BILA</name>
<dbReference type="STRING" id="268474.A0A0V1N7J6"/>
<comment type="caution">
    <text evidence="3">The sequence shown here is derived from an EMBL/GenBank/DDBJ whole genome shotgun (WGS) entry which is preliminary data.</text>
</comment>
<dbReference type="Gene3D" id="3.30.160.20">
    <property type="match status" value="1"/>
</dbReference>
<dbReference type="AlphaFoldDB" id="A0A0V1N7J6"/>
<evidence type="ECO:0000313" key="3">
    <source>
        <dbReference type="EMBL" id="KRZ79946.1"/>
    </source>
</evidence>
<dbReference type="EMBL" id="JYDO01000004">
    <property type="protein sequence ID" value="KRZ79946.1"/>
    <property type="molecule type" value="Genomic_DNA"/>
</dbReference>
<accession>A0A0V1N7J6</accession>
<dbReference type="GO" id="GO:0003723">
    <property type="term" value="F:RNA binding"/>
    <property type="evidence" value="ECO:0007669"/>
    <property type="project" value="UniProtKB-UniRule"/>
</dbReference>
<reference evidence="3 4" key="1">
    <citation type="submission" date="2015-01" db="EMBL/GenBank/DDBJ databases">
        <title>Evolution of Trichinella species and genotypes.</title>
        <authorList>
            <person name="Korhonen P.K."/>
            <person name="Edoardo P."/>
            <person name="Giuseppe L.R."/>
            <person name="Gasser R.B."/>
        </authorList>
    </citation>
    <scope>NUCLEOTIDE SEQUENCE [LARGE SCALE GENOMIC DNA]</scope>
    <source>
        <strain evidence="3">ISS1980</strain>
    </source>
</reference>
<evidence type="ECO:0000313" key="4">
    <source>
        <dbReference type="Proteomes" id="UP000054843"/>
    </source>
</evidence>
<evidence type="ECO:0000259" key="2">
    <source>
        <dbReference type="PROSITE" id="PS50137"/>
    </source>
</evidence>
<dbReference type="Proteomes" id="UP000054843">
    <property type="component" value="Unassembled WGS sequence"/>
</dbReference>
<protein>
    <recommendedName>
        <fullName evidence="2">DRBM domain-containing protein</fullName>
    </recommendedName>
</protein>
<dbReference type="SUPFAM" id="SSF54768">
    <property type="entry name" value="dsRNA-binding domain-like"/>
    <property type="match status" value="1"/>
</dbReference>
<keyword evidence="4" id="KW-1185">Reference proteome</keyword>
<gene>
    <name evidence="3" type="ORF">T10_3302</name>
</gene>
<proteinExistence type="predicted"/>
<dbReference type="InterPro" id="IPR014720">
    <property type="entry name" value="dsRBD_dom"/>
</dbReference>
<sequence>MNKQCSINDMGVDQGESLKEVYHVVQRFNCGYIRWLNEDEESSSIYLKQSTVGGRKFYYEEILPEMIQCFLVNEDLSTETALKSIVETAEDCNVLLLECWVEMITDAKASEKEKFKVVVGLRNEGYFWGTSNTVGEARKQAETVLLKYCKLPKPPQTVASKKVSASLKELKILTFNDGKEFLEYLCKKSCIPIDLNATKDEKNVFSVKLRIGCDYERMIRKRDKNIAIKMICKQALGETDAWLPSIRWYSIFKKQSSTDRSPNAEMEFAGPEMICDLQTQSAIDFLKTLASKYGFKITFLEQPGNSKVFLTRCILEYENFVVMTESLGKSKKASKIQTSQFMLELLWRSNLFPKIKEDIKEMYLQ</sequence>
<dbReference type="PROSITE" id="PS50137">
    <property type="entry name" value="DS_RBD"/>
    <property type="match status" value="1"/>
</dbReference>
<evidence type="ECO:0000256" key="1">
    <source>
        <dbReference type="PROSITE-ProRule" id="PRU00266"/>
    </source>
</evidence>
<organism evidence="3 4">
    <name type="scientific">Trichinella papuae</name>
    <dbReference type="NCBI Taxonomy" id="268474"/>
    <lineage>
        <taxon>Eukaryota</taxon>
        <taxon>Metazoa</taxon>
        <taxon>Ecdysozoa</taxon>
        <taxon>Nematoda</taxon>
        <taxon>Enoplea</taxon>
        <taxon>Dorylaimia</taxon>
        <taxon>Trichinellida</taxon>
        <taxon>Trichinellidae</taxon>
        <taxon>Trichinella</taxon>
    </lineage>
</organism>